<dbReference type="Proteomes" id="UP000180254">
    <property type="component" value="Unassembled WGS sequence"/>
</dbReference>
<organism evidence="1 2">
    <name type="scientific">Andreesenia angusta</name>
    <dbReference type="NCBI Taxonomy" id="39480"/>
    <lineage>
        <taxon>Bacteria</taxon>
        <taxon>Bacillati</taxon>
        <taxon>Bacillota</taxon>
        <taxon>Tissierellia</taxon>
        <taxon>Tissierellales</taxon>
        <taxon>Gottschalkiaceae</taxon>
        <taxon>Andreesenia</taxon>
    </lineage>
</organism>
<evidence type="ECO:0000313" key="2">
    <source>
        <dbReference type="Proteomes" id="UP000180254"/>
    </source>
</evidence>
<dbReference type="EMBL" id="MKIE01000010">
    <property type="protein sequence ID" value="OHW61569.1"/>
    <property type="molecule type" value="Genomic_DNA"/>
</dbReference>
<sequence>MDIAALSMGLSQMKLANEVGASVMKLAMDTAKDQSAELTKMMEMSVNPHIGGSIDIKL</sequence>
<name>A0A1S1V774_9FIRM</name>
<dbReference type="OrthoDB" id="1924973at2"/>
<proteinExistence type="predicted"/>
<comment type="caution">
    <text evidence="1">The sequence shown here is derived from an EMBL/GenBank/DDBJ whole genome shotgun (WGS) entry which is preliminary data.</text>
</comment>
<keyword evidence="2" id="KW-1185">Reference proteome</keyword>
<dbReference type="InterPro" id="IPR025906">
    <property type="entry name" value="YjfB_motility"/>
</dbReference>
<accession>A0A1S1V774</accession>
<evidence type="ECO:0000313" key="1">
    <source>
        <dbReference type="EMBL" id="OHW61569.1"/>
    </source>
</evidence>
<dbReference type="STRING" id="39480.EUAN_20070"/>
<dbReference type="RefSeq" id="WP_084655891.1">
    <property type="nucleotide sequence ID" value="NZ_MKIE01000010.1"/>
</dbReference>
<reference evidence="1 2" key="1">
    <citation type="submission" date="2016-09" db="EMBL/GenBank/DDBJ databases">
        <title>Genome sequence of Eubacterium angustum.</title>
        <authorList>
            <person name="Poehlein A."/>
            <person name="Daniel R."/>
        </authorList>
    </citation>
    <scope>NUCLEOTIDE SEQUENCE [LARGE SCALE GENOMIC DNA]</scope>
    <source>
        <strain evidence="1 2">DSM 1989</strain>
    </source>
</reference>
<dbReference type="AlphaFoldDB" id="A0A1S1V774"/>
<protein>
    <recommendedName>
        <fullName evidence="3">Motility protein</fullName>
    </recommendedName>
</protein>
<gene>
    <name evidence="1" type="ORF">EUAN_20070</name>
</gene>
<evidence type="ECO:0008006" key="3">
    <source>
        <dbReference type="Google" id="ProtNLM"/>
    </source>
</evidence>
<dbReference type="Pfam" id="PF14070">
    <property type="entry name" value="YjfB_motility"/>
    <property type="match status" value="1"/>
</dbReference>